<gene>
    <name evidence="1" type="ORF">CC1G_08022</name>
</gene>
<dbReference type="AlphaFoldDB" id="A8NQA5"/>
<organism evidence="1 2">
    <name type="scientific">Coprinopsis cinerea (strain Okayama-7 / 130 / ATCC MYA-4618 / FGSC 9003)</name>
    <name type="common">Inky cap fungus</name>
    <name type="synonym">Hormographiella aspergillata</name>
    <dbReference type="NCBI Taxonomy" id="240176"/>
    <lineage>
        <taxon>Eukaryota</taxon>
        <taxon>Fungi</taxon>
        <taxon>Dikarya</taxon>
        <taxon>Basidiomycota</taxon>
        <taxon>Agaricomycotina</taxon>
        <taxon>Agaricomycetes</taxon>
        <taxon>Agaricomycetidae</taxon>
        <taxon>Agaricales</taxon>
        <taxon>Agaricineae</taxon>
        <taxon>Psathyrellaceae</taxon>
        <taxon>Coprinopsis</taxon>
    </lineage>
</organism>
<dbReference type="EMBL" id="AACS02000008">
    <property type="protein sequence ID" value="EAU86298.2"/>
    <property type="molecule type" value="Genomic_DNA"/>
</dbReference>
<dbReference type="RefSeq" id="XP_001835513.2">
    <property type="nucleotide sequence ID" value="XM_001835461.2"/>
</dbReference>
<dbReference type="VEuPathDB" id="FungiDB:CC1G_08022"/>
<dbReference type="InParanoid" id="A8NQA5"/>
<evidence type="ECO:0008006" key="3">
    <source>
        <dbReference type="Google" id="ProtNLM"/>
    </source>
</evidence>
<reference evidence="1 2" key="1">
    <citation type="journal article" date="2010" name="Proc. Natl. Acad. Sci. U.S.A.">
        <title>Insights into evolution of multicellular fungi from the assembled chromosomes of the mushroom Coprinopsis cinerea (Coprinus cinereus).</title>
        <authorList>
            <person name="Stajich J.E."/>
            <person name="Wilke S.K."/>
            <person name="Ahren D."/>
            <person name="Au C.H."/>
            <person name="Birren B.W."/>
            <person name="Borodovsky M."/>
            <person name="Burns C."/>
            <person name="Canback B."/>
            <person name="Casselton L.A."/>
            <person name="Cheng C.K."/>
            <person name="Deng J."/>
            <person name="Dietrich F.S."/>
            <person name="Fargo D.C."/>
            <person name="Farman M.L."/>
            <person name="Gathman A.C."/>
            <person name="Goldberg J."/>
            <person name="Guigo R."/>
            <person name="Hoegger P.J."/>
            <person name="Hooker J.B."/>
            <person name="Huggins A."/>
            <person name="James T.Y."/>
            <person name="Kamada T."/>
            <person name="Kilaru S."/>
            <person name="Kodira C."/>
            <person name="Kues U."/>
            <person name="Kupfer D."/>
            <person name="Kwan H.S."/>
            <person name="Lomsadze A."/>
            <person name="Li W."/>
            <person name="Lilly W.W."/>
            <person name="Ma L.J."/>
            <person name="Mackey A.J."/>
            <person name="Manning G."/>
            <person name="Martin F."/>
            <person name="Muraguchi H."/>
            <person name="Natvig D.O."/>
            <person name="Palmerini H."/>
            <person name="Ramesh M.A."/>
            <person name="Rehmeyer C.J."/>
            <person name="Roe B.A."/>
            <person name="Shenoy N."/>
            <person name="Stanke M."/>
            <person name="Ter-Hovhannisyan V."/>
            <person name="Tunlid A."/>
            <person name="Velagapudi R."/>
            <person name="Vision T.J."/>
            <person name="Zeng Q."/>
            <person name="Zolan M.E."/>
            <person name="Pukkila P.J."/>
        </authorList>
    </citation>
    <scope>NUCLEOTIDE SEQUENCE [LARGE SCALE GENOMIC DNA]</scope>
    <source>
        <strain evidence="2">Okayama-7 / 130 / ATCC MYA-4618 / FGSC 9003</strain>
    </source>
</reference>
<sequence>MSPSLPTELLHHIAEYNHADRDFLLNCSLVHSAFTALCQKHLFSAPAFILVFQFPKGKEPTFYSRSQWKGTTQSFEEGATYETSRAPPSDLDGQAFALDRGPLQSLMDALKGDSGDRLRSHITSFSITLAPEIQRPKAGGSYYIIPQPEISEGSTGLDSVPNYFNTAFSALIPLLQLLTFLRSFSISSRFHGLLPIGQVDITSLFQALSPMPLDSLSIIDVDGILPLPTFCRLKHLHIEEGTIIVDNVNLQPADSSSHVNSDLDPEQPANTALESLSLILERTSGMRRTPPIMFRSLLLQGSVLVGNVRIGSTISLPHLRELRYFSVHPRDYEMASHIMRVAQASFRCFVVDLSSRICVPSIIEEELISISFSTATPGFNNSATFTLPPSLHSLIFDIDLTHTAEVKTTLSKRLTHITKCLTEWDFNGLQELGIRVQDLTDLLEWPRLKEMIGLQLGGWIKRVGVEEARDGEKGDIGLSPEAFYTPLEARDAS</sequence>
<keyword evidence="2" id="KW-1185">Reference proteome</keyword>
<dbReference type="KEGG" id="cci:CC1G_08022"/>
<accession>A8NQA5</accession>
<name>A8NQA5_COPC7</name>
<dbReference type="HOGENOM" id="CLU_553222_0_0_1"/>
<evidence type="ECO:0000313" key="1">
    <source>
        <dbReference type="EMBL" id="EAU86298.2"/>
    </source>
</evidence>
<proteinExistence type="predicted"/>
<dbReference type="Proteomes" id="UP000001861">
    <property type="component" value="Unassembled WGS sequence"/>
</dbReference>
<comment type="caution">
    <text evidence="1">The sequence shown here is derived from an EMBL/GenBank/DDBJ whole genome shotgun (WGS) entry which is preliminary data.</text>
</comment>
<protein>
    <recommendedName>
        <fullName evidence="3">F-box domain-containing protein</fullName>
    </recommendedName>
</protein>
<evidence type="ECO:0000313" key="2">
    <source>
        <dbReference type="Proteomes" id="UP000001861"/>
    </source>
</evidence>
<dbReference type="GeneID" id="6012045"/>